<dbReference type="GO" id="GO:0008610">
    <property type="term" value="P:lipid biosynthetic process"/>
    <property type="evidence" value="ECO:0007669"/>
    <property type="project" value="UniProtKB-ARBA"/>
</dbReference>
<dbReference type="Pfam" id="PF00668">
    <property type="entry name" value="Condensation"/>
    <property type="match status" value="1"/>
</dbReference>
<dbReference type="EMBL" id="JAERTX010000012">
    <property type="protein sequence ID" value="MBM9460934.1"/>
    <property type="molecule type" value="Genomic_DNA"/>
</dbReference>
<evidence type="ECO:0000259" key="2">
    <source>
        <dbReference type="Pfam" id="PF00668"/>
    </source>
</evidence>
<dbReference type="InterPro" id="IPR001242">
    <property type="entry name" value="Condensation_dom"/>
</dbReference>
<dbReference type="RefSeq" id="WP_205292246.1">
    <property type="nucleotide sequence ID" value="NZ_CP074406.1"/>
</dbReference>
<reference evidence="3" key="1">
    <citation type="submission" date="2021-01" db="EMBL/GenBank/DDBJ databases">
        <title>Novel species in genus Nocardioides.</title>
        <authorList>
            <person name="Zhang G."/>
        </authorList>
    </citation>
    <scope>NUCLEOTIDE SEQUENCE</scope>
    <source>
        <strain evidence="3">Zg-536</strain>
    </source>
</reference>
<dbReference type="SUPFAM" id="SSF52777">
    <property type="entry name" value="CoA-dependent acyltransferases"/>
    <property type="match status" value="2"/>
</dbReference>
<protein>
    <recommendedName>
        <fullName evidence="2">Condensation domain-containing protein</fullName>
    </recommendedName>
</protein>
<feature type="domain" description="Condensation" evidence="2">
    <location>
        <begin position="285"/>
        <end position="398"/>
    </location>
</feature>
<accession>A0A938Y821</accession>
<proteinExistence type="predicted"/>
<keyword evidence="4" id="KW-1185">Reference proteome</keyword>
<feature type="region of interest" description="Disordered" evidence="1">
    <location>
        <begin position="1"/>
        <end position="24"/>
    </location>
</feature>
<organism evidence="3 4">
    <name type="scientific">Nocardioides faecalis</name>
    <dbReference type="NCBI Taxonomy" id="2803858"/>
    <lineage>
        <taxon>Bacteria</taxon>
        <taxon>Bacillati</taxon>
        <taxon>Actinomycetota</taxon>
        <taxon>Actinomycetes</taxon>
        <taxon>Propionibacteriales</taxon>
        <taxon>Nocardioidaceae</taxon>
        <taxon>Nocardioides</taxon>
    </lineage>
</organism>
<evidence type="ECO:0000313" key="3">
    <source>
        <dbReference type="EMBL" id="MBM9460934.1"/>
    </source>
</evidence>
<dbReference type="GO" id="GO:0003824">
    <property type="term" value="F:catalytic activity"/>
    <property type="evidence" value="ECO:0007669"/>
    <property type="project" value="InterPro"/>
</dbReference>
<feature type="compositionally biased region" description="Gly residues" evidence="1">
    <location>
        <begin position="1"/>
        <end position="10"/>
    </location>
</feature>
<dbReference type="Proteomes" id="UP000663791">
    <property type="component" value="Unassembled WGS sequence"/>
</dbReference>
<evidence type="ECO:0000313" key="4">
    <source>
        <dbReference type="Proteomes" id="UP000663791"/>
    </source>
</evidence>
<dbReference type="InterPro" id="IPR023213">
    <property type="entry name" value="CAT-like_dom_sf"/>
</dbReference>
<dbReference type="Gene3D" id="3.30.559.10">
    <property type="entry name" value="Chloramphenicol acetyltransferase-like domain"/>
    <property type="match status" value="1"/>
</dbReference>
<evidence type="ECO:0000256" key="1">
    <source>
        <dbReference type="SAM" id="MobiDB-lite"/>
    </source>
</evidence>
<dbReference type="AlphaFoldDB" id="A0A938Y821"/>
<name>A0A938Y821_9ACTN</name>
<gene>
    <name evidence="3" type="ORF">JK386_13600</name>
</gene>
<sequence>MSDDVLGGGPMENRELSTYPLPAGTTTTWTPAALEEAWRADDRELSHDHAAHLVSGSEGSWIGCIFRVPIAYDAGAVRRALRAWVARHEGLRTTVRPAVDPRADATSPARPEPASPWRRETCVPEGVDVVAGTPVRHAEADGVRAELLETFARVRPTRWPHLLFATVEPDDDRTGFLLAFGADHSVMDGYSQVLWFEEILTLYRRALAGDTDRELARTDAGSHVDFASFDRSLGRLLTRHDAAVVAWRDFLAPDGDPSGPPTFPRYPDPALAEMGETPGPWQESYYAPLLDADQTDAANRWTRSLGTGLQALVIGALAATICEQADTDRLDFVLPVHTRHEARYATAIGWFVGISPVRLDLSGTETLADVVERTQGVMASVKHVAPKPFPRIAELLGVRDAPRFAISYADVRHTPGSKQWEEWEACTLRSPARNAEEVYFWVIRSPQGLGVAARCPSGIVAAERMHALLDAYRDLLRSAVRAQGAGAVRAVPATAGLSERVPA</sequence>
<dbReference type="Gene3D" id="3.30.559.30">
    <property type="entry name" value="Nonribosomal peptide synthetase, condensation domain"/>
    <property type="match status" value="1"/>
</dbReference>
<comment type="caution">
    <text evidence="3">The sequence shown here is derived from an EMBL/GenBank/DDBJ whole genome shotgun (WGS) entry which is preliminary data.</text>
</comment>